<evidence type="ECO:0008006" key="3">
    <source>
        <dbReference type="Google" id="ProtNLM"/>
    </source>
</evidence>
<proteinExistence type="predicted"/>
<dbReference type="Proteomes" id="UP000739411">
    <property type="component" value="Unassembled WGS sequence"/>
</dbReference>
<accession>A0A935JYL1</accession>
<organism evidence="1 2">
    <name type="scientific">Candidatus Dechloromonas phosphorivorans</name>
    <dbReference type="NCBI Taxonomy" id="2899244"/>
    <lineage>
        <taxon>Bacteria</taxon>
        <taxon>Pseudomonadati</taxon>
        <taxon>Pseudomonadota</taxon>
        <taxon>Betaproteobacteria</taxon>
        <taxon>Rhodocyclales</taxon>
        <taxon>Azonexaceae</taxon>
        <taxon>Dechloromonas</taxon>
    </lineage>
</organism>
<evidence type="ECO:0000313" key="1">
    <source>
        <dbReference type="EMBL" id="MBK7416213.1"/>
    </source>
</evidence>
<dbReference type="AlphaFoldDB" id="A0A935JYL1"/>
<gene>
    <name evidence="1" type="ORF">IPJ38_15005</name>
</gene>
<protein>
    <recommendedName>
        <fullName evidence="3">Glycosyltransferase 2-like domain-containing protein</fullName>
    </recommendedName>
</protein>
<reference evidence="1 2" key="1">
    <citation type="submission" date="2020-10" db="EMBL/GenBank/DDBJ databases">
        <title>Connecting structure to function with the recovery of over 1000 high-quality activated sludge metagenome-assembled genomes encoding full-length rRNA genes using long-read sequencing.</title>
        <authorList>
            <person name="Singleton C.M."/>
            <person name="Petriglieri F."/>
            <person name="Kristensen J.M."/>
            <person name="Kirkegaard R.H."/>
            <person name="Michaelsen T.Y."/>
            <person name="Andersen M.H."/>
            <person name="Karst S.M."/>
            <person name="Dueholm M.S."/>
            <person name="Nielsen P.H."/>
            <person name="Albertsen M."/>
        </authorList>
    </citation>
    <scope>NUCLEOTIDE SEQUENCE [LARGE SCALE GENOMIC DNA]</scope>
    <source>
        <strain evidence="1">EsbW_18-Q3-R4-48_BATAC.463</strain>
    </source>
</reference>
<comment type="caution">
    <text evidence="1">The sequence shown here is derived from an EMBL/GenBank/DDBJ whole genome shotgun (WGS) entry which is preliminary data.</text>
</comment>
<dbReference type="EMBL" id="JADJMS010000035">
    <property type="protein sequence ID" value="MBK7416213.1"/>
    <property type="molecule type" value="Genomic_DNA"/>
</dbReference>
<evidence type="ECO:0000313" key="2">
    <source>
        <dbReference type="Proteomes" id="UP000739411"/>
    </source>
</evidence>
<sequence>MVENNPEANGMHRLQFALPDTPPKVEIIFINWEKSLADTKAISEILKNTTYSNYDYQLLDLSSEIKESNVSAAIEVRQSHSVCSNFFHALNVMALSADSTYVCFFDLALRPLTERWLEELVSQAIRPGIDLCWCSLVEQQ</sequence>
<name>A0A935JYL1_9RHOO</name>